<organism evidence="1">
    <name type="scientific">Tanacetum cinerariifolium</name>
    <name type="common">Dalmatian daisy</name>
    <name type="synonym">Chrysanthemum cinerariifolium</name>
    <dbReference type="NCBI Taxonomy" id="118510"/>
    <lineage>
        <taxon>Eukaryota</taxon>
        <taxon>Viridiplantae</taxon>
        <taxon>Streptophyta</taxon>
        <taxon>Embryophyta</taxon>
        <taxon>Tracheophyta</taxon>
        <taxon>Spermatophyta</taxon>
        <taxon>Magnoliopsida</taxon>
        <taxon>eudicotyledons</taxon>
        <taxon>Gunneridae</taxon>
        <taxon>Pentapetalae</taxon>
        <taxon>asterids</taxon>
        <taxon>campanulids</taxon>
        <taxon>Asterales</taxon>
        <taxon>Asteraceae</taxon>
        <taxon>Asteroideae</taxon>
        <taxon>Anthemideae</taxon>
        <taxon>Anthemidinae</taxon>
        <taxon>Tanacetum</taxon>
    </lineage>
</organism>
<evidence type="ECO:0000313" key="1">
    <source>
        <dbReference type="EMBL" id="GFD23242.1"/>
    </source>
</evidence>
<dbReference type="AlphaFoldDB" id="A0A699UJF3"/>
<name>A0A699UJF3_TANCI</name>
<feature type="non-terminal residue" evidence="1">
    <location>
        <position position="1"/>
    </location>
</feature>
<sequence length="105" mass="11827">SLLHLPNEEPVLGYIKFSAKGTKRKVFGMPIPGNLITADIQDEQWFYLTKDTLRDALEITPVNNIKAFSSPSSSDAVINFVNKLGYAKLVRNLSNVIINDMFEPW</sequence>
<protein>
    <submittedName>
        <fullName evidence="1">Uncharacterized protein</fullName>
    </submittedName>
</protein>
<feature type="non-terminal residue" evidence="1">
    <location>
        <position position="105"/>
    </location>
</feature>
<proteinExistence type="predicted"/>
<dbReference type="EMBL" id="BKCJ011343382">
    <property type="protein sequence ID" value="GFD23242.1"/>
    <property type="molecule type" value="Genomic_DNA"/>
</dbReference>
<comment type="caution">
    <text evidence="1">The sequence shown here is derived from an EMBL/GenBank/DDBJ whole genome shotgun (WGS) entry which is preliminary data.</text>
</comment>
<gene>
    <name evidence="1" type="ORF">Tci_895211</name>
</gene>
<reference evidence="1" key="1">
    <citation type="journal article" date="2019" name="Sci. Rep.">
        <title>Draft genome of Tanacetum cinerariifolium, the natural source of mosquito coil.</title>
        <authorList>
            <person name="Yamashiro T."/>
            <person name="Shiraishi A."/>
            <person name="Satake H."/>
            <person name="Nakayama K."/>
        </authorList>
    </citation>
    <scope>NUCLEOTIDE SEQUENCE</scope>
</reference>
<accession>A0A699UJF3</accession>